<protein>
    <submittedName>
        <fullName evidence="1">Uncharacterized protein</fullName>
    </submittedName>
</protein>
<proteinExistence type="predicted"/>
<comment type="caution">
    <text evidence="1">The sequence shown here is derived from an EMBL/GenBank/DDBJ whole genome shotgun (WGS) entry which is preliminary data.</text>
</comment>
<dbReference type="Proteomes" id="UP000256297">
    <property type="component" value="Chromosome CBM2589_b"/>
</dbReference>
<sequence>MVRGAIRGELCRVFPNPFRINCAIVACGRKFDPIMRAALPTAAGPPFRHAVRQAGQANRLRNRERIKRCLSEPWSPYLSGTDTCRAPHTLSLPCRPDFRVSGRASANPDPSRPRVLFDCAGHTVSARLTQT</sequence>
<gene>
    <name evidence="1" type="ORF">CBM2589_B200111</name>
</gene>
<organism evidence="1">
    <name type="scientific">Cupriavidus taiwanensis</name>
    <dbReference type="NCBI Taxonomy" id="164546"/>
    <lineage>
        <taxon>Bacteria</taxon>
        <taxon>Pseudomonadati</taxon>
        <taxon>Pseudomonadota</taxon>
        <taxon>Betaproteobacteria</taxon>
        <taxon>Burkholderiales</taxon>
        <taxon>Burkholderiaceae</taxon>
        <taxon>Cupriavidus</taxon>
    </lineage>
</organism>
<dbReference type="EMBL" id="OFSP01000013">
    <property type="protein sequence ID" value="SOY47777.1"/>
    <property type="molecule type" value="Genomic_DNA"/>
</dbReference>
<reference evidence="1" key="1">
    <citation type="submission" date="2018-01" db="EMBL/GenBank/DDBJ databases">
        <authorList>
            <person name="Clerissi C."/>
        </authorList>
    </citation>
    <scope>NUCLEOTIDE SEQUENCE</scope>
    <source>
        <strain evidence="1">Cupriavidus taiwanensis STM 3521</strain>
    </source>
</reference>
<dbReference type="AlphaFoldDB" id="A0A375BMC4"/>
<accession>A0A375BMC4</accession>
<name>A0A375BMC4_9BURK</name>
<evidence type="ECO:0000313" key="1">
    <source>
        <dbReference type="EMBL" id="SOY47777.1"/>
    </source>
</evidence>